<feature type="compositionally biased region" description="Acidic residues" evidence="4">
    <location>
        <begin position="870"/>
        <end position="879"/>
    </location>
</feature>
<dbReference type="Gene3D" id="6.10.140.2220">
    <property type="match status" value="1"/>
</dbReference>
<evidence type="ECO:0000313" key="7">
    <source>
        <dbReference type="Proteomes" id="UP000199069"/>
    </source>
</evidence>
<gene>
    <name evidence="6" type="primary">FGENESH: predicted gene_9.50</name>
    <name evidence="6" type="ORF">BN2166_0047040</name>
</gene>
<dbReference type="EMBL" id="CWKI01000009">
    <property type="protein sequence ID" value="CTR08843.1"/>
    <property type="molecule type" value="Genomic_DNA"/>
</dbReference>
<evidence type="ECO:0000256" key="4">
    <source>
        <dbReference type="SAM" id="MobiDB-lite"/>
    </source>
</evidence>
<evidence type="ECO:0000256" key="1">
    <source>
        <dbReference type="ARBA" id="ARBA00022723"/>
    </source>
</evidence>
<feature type="region of interest" description="Disordered" evidence="4">
    <location>
        <begin position="471"/>
        <end position="501"/>
    </location>
</feature>
<feature type="region of interest" description="Disordered" evidence="4">
    <location>
        <begin position="714"/>
        <end position="757"/>
    </location>
</feature>
<evidence type="ECO:0000256" key="2">
    <source>
        <dbReference type="ARBA" id="ARBA00022771"/>
    </source>
</evidence>
<evidence type="ECO:0000313" key="6">
    <source>
        <dbReference type="EMBL" id="CTR08843.1"/>
    </source>
</evidence>
<feature type="compositionally biased region" description="Basic and acidic residues" evidence="4">
    <location>
        <begin position="899"/>
        <end position="920"/>
    </location>
</feature>
<name>A0A0K3CIU0_RHOTO</name>
<feature type="compositionally biased region" description="Low complexity" evidence="4">
    <location>
        <begin position="715"/>
        <end position="757"/>
    </location>
</feature>
<dbReference type="AlphaFoldDB" id="A0A0K3CIU0"/>
<accession>A0A0K3CIU0</accession>
<feature type="region of interest" description="Disordered" evidence="4">
    <location>
        <begin position="836"/>
        <end position="920"/>
    </location>
</feature>
<feature type="region of interest" description="Disordered" evidence="4">
    <location>
        <begin position="399"/>
        <end position="424"/>
    </location>
</feature>
<feature type="compositionally biased region" description="Low complexity" evidence="4">
    <location>
        <begin position="624"/>
        <end position="637"/>
    </location>
</feature>
<feature type="compositionally biased region" description="Basic and acidic residues" evidence="4">
    <location>
        <begin position="857"/>
        <end position="869"/>
    </location>
</feature>
<feature type="region of interest" description="Disordered" evidence="4">
    <location>
        <begin position="567"/>
        <end position="669"/>
    </location>
</feature>
<keyword evidence="2" id="KW-0863">Zinc-finger</keyword>
<dbReference type="OMA" id="DHRMSMI"/>
<evidence type="ECO:0000256" key="3">
    <source>
        <dbReference type="ARBA" id="ARBA00022833"/>
    </source>
</evidence>
<feature type="compositionally biased region" description="Polar residues" evidence="4">
    <location>
        <begin position="580"/>
        <end position="597"/>
    </location>
</feature>
<keyword evidence="7" id="KW-1185">Reference proteome</keyword>
<keyword evidence="1" id="KW-0479">Metal-binding</keyword>
<feature type="region of interest" description="Disordered" evidence="4">
    <location>
        <begin position="531"/>
        <end position="553"/>
    </location>
</feature>
<feature type="domain" description="MYND-type" evidence="5">
    <location>
        <begin position="9"/>
        <end position="49"/>
    </location>
</feature>
<feature type="compositionally biased region" description="Polar residues" evidence="4">
    <location>
        <begin position="399"/>
        <end position="408"/>
    </location>
</feature>
<dbReference type="Pfam" id="PF01753">
    <property type="entry name" value="zf-MYND"/>
    <property type="match status" value="1"/>
</dbReference>
<dbReference type="InterPro" id="IPR002893">
    <property type="entry name" value="Znf_MYND"/>
</dbReference>
<reference evidence="6 7" key="1">
    <citation type="submission" date="2015-07" db="EMBL/GenBank/DDBJ databases">
        <authorList>
            <person name="Cajimat M.N.B."/>
            <person name="Milazzo M.L."/>
            <person name="Fulhorst C.F."/>
        </authorList>
    </citation>
    <scope>NUCLEOTIDE SEQUENCE [LARGE SCALE GENOMIC DNA]</scope>
    <source>
        <strain evidence="6">Single colony</strain>
    </source>
</reference>
<protein>
    <submittedName>
        <fullName evidence="6">BY PROTMAP: gi|342320005|gb|EGU11949.1| Proteophosphoglycan 5 [Rhodotorula glutinis ATCC 204091]</fullName>
    </submittedName>
</protein>
<organism evidence="6 7">
    <name type="scientific">Rhodotorula toruloides</name>
    <name type="common">Yeast</name>
    <name type="synonym">Rhodosporidium toruloides</name>
    <dbReference type="NCBI Taxonomy" id="5286"/>
    <lineage>
        <taxon>Eukaryota</taxon>
        <taxon>Fungi</taxon>
        <taxon>Dikarya</taxon>
        <taxon>Basidiomycota</taxon>
        <taxon>Pucciniomycotina</taxon>
        <taxon>Microbotryomycetes</taxon>
        <taxon>Sporidiobolales</taxon>
        <taxon>Sporidiobolaceae</taxon>
        <taxon>Rhodotorula</taxon>
    </lineage>
</organism>
<sequence>MDSQTTGECLVCGTETKNRCSACAKAGIDLFFCSPEHQKMVWQGHKLFCGPNAFPFSFPLLSETEASDIIASLEQPVARAEESCTRSANVMEELKAHLSWPDATKTDLIELITSSTDVPAPSASPALDKLPALLVWSRYATLATHRTTDSFRQFLLQGMAGFYALLFGAGALPPVLPQDLDVRSARLLHQMLCFMTLHAAYSPPCPFAGEALPPPSTSQDCKRCVTALMQYAGKTFGLEYLQKLSVAFGGASSSFARPKMAHSLEPRRTSSHRFERRATAPACTSSSNLYTHPQASDTLPVYEDITLEWNPGCVTIDSSTVDLYLSVEEDSGWLAVHEWTNVQYAQGKLDTQLKPGWWNASTGAGQVSAQVRLPRRSLSSLKPPADLLGGSYPSVTQSAASSNYTGPSVESVADPATKSSSPSGGKLGAAIAVPLLVVGLAVAGYVTWHKLRKRPEKKRFSAVVDHRMSMISQGTWQPRPSMAGSRPGSFHPSHRPSGSQYTAANRQSYFADPNARHSTYSFAGSGVGVPSPLGAGIRQPPPAEMRQTGSGERMSRVSFAAGEALGRPSFASQARPGSVHTRSSLHQSQLRNSTFFSGATEVPLPPSPGHSPQLSRSAGPTFGSSPSIPRSPSSSTSLAVTAPEGDYFSRSGTREELASIRSPSNSSSLGALAGFSKPVKPFGHAHKTSVASSLRNELSSMPAAAIVRDGRLAYSQPPSASGQSSPVSPFGEHTLSAGLPSPALSSPSLTDSSANLSPALAETDSSMPRAFHDSHRSSQILSPDEALASYARDATSPTPGQARGAAKGGLGGFLGGWRRAGMMRSLTGGSIASVLRGGAGRRGATEVVREEEEDAQEEKRERERAKSPFEDPEEVDEKEEGVHAGLELELGESVGYAEGFERSEREKRDEIADEKSGHAL</sequence>
<dbReference type="Proteomes" id="UP000199069">
    <property type="component" value="Unassembled WGS sequence"/>
</dbReference>
<proteinExistence type="predicted"/>
<dbReference type="GO" id="GO:0008270">
    <property type="term" value="F:zinc ion binding"/>
    <property type="evidence" value="ECO:0007669"/>
    <property type="project" value="UniProtKB-KW"/>
</dbReference>
<keyword evidence="3" id="KW-0862">Zinc</keyword>
<dbReference type="SUPFAM" id="SSF144232">
    <property type="entry name" value="HIT/MYND zinc finger-like"/>
    <property type="match status" value="1"/>
</dbReference>
<evidence type="ECO:0000259" key="5">
    <source>
        <dbReference type="Pfam" id="PF01753"/>
    </source>
</evidence>